<keyword evidence="3" id="KW-1185">Reference proteome</keyword>
<name>A0A2X0V6C1_9GAMM</name>
<organism evidence="2 3">
    <name type="scientific">Anaerobiospirillum thomasii</name>
    <dbReference type="NCBI Taxonomy" id="179995"/>
    <lineage>
        <taxon>Bacteria</taxon>
        <taxon>Pseudomonadati</taxon>
        <taxon>Pseudomonadota</taxon>
        <taxon>Gammaproteobacteria</taxon>
        <taxon>Aeromonadales</taxon>
        <taxon>Succinivibrionaceae</taxon>
        <taxon>Anaerobiospirillum</taxon>
    </lineage>
</organism>
<dbReference type="InterPro" id="IPR000489">
    <property type="entry name" value="Pterin-binding_dom"/>
</dbReference>
<evidence type="ECO:0000259" key="1">
    <source>
        <dbReference type="PROSITE" id="PS50972"/>
    </source>
</evidence>
<dbReference type="EC" id="2.5.1.15" evidence="2"/>
<reference evidence="2 3" key="1">
    <citation type="submission" date="2018-06" db="EMBL/GenBank/DDBJ databases">
        <authorList>
            <consortium name="Pathogen Informatics"/>
            <person name="Doyle S."/>
        </authorList>
    </citation>
    <scope>NUCLEOTIDE SEQUENCE [LARGE SCALE GENOMIC DNA]</scope>
    <source>
        <strain evidence="2 3">NCTC13093</strain>
    </source>
</reference>
<dbReference type="GO" id="GO:0046654">
    <property type="term" value="P:tetrahydrofolate biosynthetic process"/>
    <property type="evidence" value="ECO:0007669"/>
    <property type="project" value="TreeGrafter"/>
</dbReference>
<protein>
    <submittedName>
        <fullName evidence="2">Dihydropteroate synthase</fullName>
        <ecNumber evidence="2">2.5.1.15</ecNumber>
    </submittedName>
</protein>
<evidence type="ECO:0000313" key="3">
    <source>
        <dbReference type="Proteomes" id="UP000250086"/>
    </source>
</evidence>
<dbReference type="GO" id="GO:0005829">
    <property type="term" value="C:cytosol"/>
    <property type="evidence" value="ECO:0007669"/>
    <property type="project" value="TreeGrafter"/>
</dbReference>
<sequence length="281" mass="31130">MKLYIAEDTVLPLSSTLVMGILDIRSDGDLSPEDYVDQALSMQESGAQMLEVGLISSSSVQDESDFLLPVIEMLYTKSYMHIAVHTRFPEIMEKAVALGAQMIIDPSALREEGALETVARLNVPVCLVFDCNKSFECSDDPVSHVSEFLYERIDACLNAGISKKKIVIDPSLGLRAPIEARLKLFGRISTFASFGLPVCIAVPRALPQEDCFMYENQSVSTAISLFLASKGVHIIRTKLVQETVLALDTWDSVEHSSKPFRLTKAIASKILRRKTKEQIRT</sequence>
<gene>
    <name evidence="2" type="primary">folP_2</name>
    <name evidence="2" type="ORF">NCTC13093_01392</name>
</gene>
<dbReference type="AlphaFoldDB" id="A0A2X0V6C1"/>
<dbReference type="SUPFAM" id="SSF51717">
    <property type="entry name" value="Dihydropteroate synthetase-like"/>
    <property type="match status" value="1"/>
</dbReference>
<dbReference type="PANTHER" id="PTHR20941:SF1">
    <property type="entry name" value="FOLIC ACID SYNTHESIS PROTEIN FOL1"/>
    <property type="match status" value="1"/>
</dbReference>
<dbReference type="Proteomes" id="UP000250086">
    <property type="component" value="Unassembled WGS sequence"/>
</dbReference>
<keyword evidence="2" id="KW-0808">Transferase</keyword>
<dbReference type="InterPro" id="IPR011005">
    <property type="entry name" value="Dihydropteroate_synth-like_sf"/>
</dbReference>
<dbReference type="Gene3D" id="3.20.20.20">
    <property type="entry name" value="Dihydropteroate synthase-like"/>
    <property type="match status" value="1"/>
</dbReference>
<dbReference type="Pfam" id="PF00809">
    <property type="entry name" value="Pterin_bind"/>
    <property type="match status" value="1"/>
</dbReference>
<dbReference type="PROSITE" id="PS50972">
    <property type="entry name" value="PTERIN_BINDING"/>
    <property type="match status" value="1"/>
</dbReference>
<proteinExistence type="predicted"/>
<dbReference type="PANTHER" id="PTHR20941">
    <property type="entry name" value="FOLATE SYNTHESIS PROTEINS"/>
    <property type="match status" value="1"/>
</dbReference>
<dbReference type="InterPro" id="IPR045031">
    <property type="entry name" value="DHP_synth-like"/>
</dbReference>
<dbReference type="GO" id="GO:0004156">
    <property type="term" value="F:dihydropteroate synthase activity"/>
    <property type="evidence" value="ECO:0007669"/>
    <property type="project" value="UniProtKB-EC"/>
</dbReference>
<accession>A0A2X0V6C1</accession>
<dbReference type="RefSeq" id="WP_113744110.1">
    <property type="nucleotide sequence ID" value="NZ_UAPV01000001.1"/>
</dbReference>
<evidence type="ECO:0000313" key="2">
    <source>
        <dbReference type="EMBL" id="SPT69994.1"/>
    </source>
</evidence>
<dbReference type="EMBL" id="UAPV01000001">
    <property type="protein sequence ID" value="SPT69994.1"/>
    <property type="molecule type" value="Genomic_DNA"/>
</dbReference>
<feature type="domain" description="Pterin-binding" evidence="1">
    <location>
        <begin position="12"/>
        <end position="248"/>
    </location>
</feature>